<evidence type="ECO:0000256" key="3">
    <source>
        <dbReference type="SAM" id="Phobius"/>
    </source>
</evidence>
<dbReference type="Pfam" id="PF02397">
    <property type="entry name" value="Bac_transf"/>
    <property type="match status" value="1"/>
</dbReference>
<accession>A0ABQ1SAG4</accession>
<feature type="domain" description="Bacterial sugar transferase" evidence="4">
    <location>
        <begin position="9"/>
        <end position="194"/>
    </location>
</feature>
<dbReference type="EMBL" id="BMKL01000001">
    <property type="protein sequence ID" value="GGE03169.1"/>
    <property type="molecule type" value="Genomic_DNA"/>
</dbReference>
<evidence type="ECO:0000256" key="2">
    <source>
        <dbReference type="ARBA" id="ARBA00023169"/>
    </source>
</evidence>
<keyword evidence="3" id="KW-1133">Transmembrane helix</keyword>
<dbReference type="RefSeq" id="WP_188645292.1">
    <property type="nucleotide sequence ID" value="NZ_BMKL01000001.1"/>
</dbReference>
<evidence type="ECO:0000256" key="1">
    <source>
        <dbReference type="ARBA" id="ARBA00006464"/>
    </source>
</evidence>
<keyword evidence="5" id="KW-0808">Transferase</keyword>
<dbReference type="Proteomes" id="UP000619041">
    <property type="component" value="Unassembled WGS sequence"/>
</dbReference>
<protein>
    <submittedName>
        <fullName evidence="5">Glycosyl transferase</fullName>
    </submittedName>
</protein>
<gene>
    <name evidence="5" type="ORF">GCM10011515_23490</name>
</gene>
<evidence type="ECO:0000313" key="6">
    <source>
        <dbReference type="Proteomes" id="UP000619041"/>
    </source>
</evidence>
<feature type="transmembrane region" description="Helical" evidence="3">
    <location>
        <begin position="12"/>
        <end position="35"/>
    </location>
</feature>
<evidence type="ECO:0000259" key="4">
    <source>
        <dbReference type="Pfam" id="PF02397"/>
    </source>
</evidence>
<keyword evidence="3" id="KW-0472">Membrane</keyword>
<dbReference type="GO" id="GO:0016740">
    <property type="term" value="F:transferase activity"/>
    <property type="evidence" value="ECO:0007669"/>
    <property type="project" value="UniProtKB-KW"/>
</dbReference>
<keyword evidence="2" id="KW-0270">Exopolysaccharide synthesis</keyword>
<organism evidence="5 6">
    <name type="scientific">Tsuneonella deserti</name>
    <dbReference type="NCBI Taxonomy" id="2035528"/>
    <lineage>
        <taxon>Bacteria</taxon>
        <taxon>Pseudomonadati</taxon>
        <taxon>Pseudomonadota</taxon>
        <taxon>Alphaproteobacteria</taxon>
        <taxon>Sphingomonadales</taxon>
        <taxon>Erythrobacteraceae</taxon>
        <taxon>Tsuneonella</taxon>
    </lineage>
</organism>
<keyword evidence="6" id="KW-1185">Reference proteome</keyword>
<dbReference type="InterPro" id="IPR003362">
    <property type="entry name" value="Bact_transf"/>
</dbReference>
<dbReference type="PROSITE" id="PS51257">
    <property type="entry name" value="PROKAR_LIPOPROTEIN"/>
    <property type="match status" value="1"/>
</dbReference>
<dbReference type="PANTHER" id="PTHR30576">
    <property type="entry name" value="COLANIC BIOSYNTHESIS UDP-GLUCOSE LIPID CARRIER TRANSFERASE"/>
    <property type="match status" value="1"/>
</dbReference>
<sequence>MTRYQEILKRAFDVVVSGLAILPAAPVIAACALAARRDTGASGIFSQQRVGRGGRLFTVYKIRTMRAVGGPTVTTAGDARITPLGAKMRRWKLDELPQLWNVLKGDMSLVGPRPDVPGFADRLTGEERDMLRLRPGITGPATLKYRDEETLLAGQADPERYNAEAVWPDKVAINLAYMNDWSLGRDIALIWRTVAGS</sequence>
<dbReference type="PANTHER" id="PTHR30576:SF0">
    <property type="entry name" value="UNDECAPRENYL-PHOSPHATE N-ACETYLGALACTOSAMINYL 1-PHOSPHATE TRANSFERASE-RELATED"/>
    <property type="match status" value="1"/>
</dbReference>
<evidence type="ECO:0000313" key="5">
    <source>
        <dbReference type="EMBL" id="GGE03169.1"/>
    </source>
</evidence>
<name>A0ABQ1SAG4_9SPHN</name>
<comment type="caution">
    <text evidence="5">The sequence shown here is derived from an EMBL/GenBank/DDBJ whole genome shotgun (WGS) entry which is preliminary data.</text>
</comment>
<comment type="similarity">
    <text evidence="1">Belongs to the bacterial sugar transferase family.</text>
</comment>
<proteinExistence type="inferred from homology"/>
<reference evidence="6" key="1">
    <citation type="journal article" date="2019" name="Int. J. Syst. Evol. Microbiol.">
        <title>The Global Catalogue of Microorganisms (GCM) 10K type strain sequencing project: providing services to taxonomists for standard genome sequencing and annotation.</title>
        <authorList>
            <consortium name="The Broad Institute Genomics Platform"/>
            <consortium name="The Broad Institute Genome Sequencing Center for Infectious Disease"/>
            <person name="Wu L."/>
            <person name="Ma J."/>
        </authorList>
    </citation>
    <scope>NUCLEOTIDE SEQUENCE [LARGE SCALE GENOMIC DNA]</scope>
    <source>
        <strain evidence="6">CGMCC 1.15959</strain>
    </source>
</reference>
<keyword evidence="3" id="KW-0812">Transmembrane</keyword>